<accession>A0AA38YLC4</accession>
<evidence type="ECO:0000313" key="7">
    <source>
        <dbReference type="EMBL" id="KAJ9672546.1"/>
    </source>
</evidence>
<dbReference type="PANTHER" id="PTHR19338">
    <property type="entry name" value="TRANSLOCASE OF INNER MITOCHONDRIAL MEMBRANE 13 HOMOLOG"/>
    <property type="match status" value="1"/>
</dbReference>
<dbReference type="Pfam" id="PF00931">
    <property type="entry name" value="NB-ARC"/>
    <property type="match status" value="1"/>
</dbReference>
<dbReference type="GO" id="GO:0006952">
    <property type="term" value="P:defense response"/>
    <property type="evidence" value="ECO:0007669"/>
    <property type="project" value="UniProtKB-KW"/>
</dbReference>
<dbReference type="InterPro" id="IPR002182">
    <property type="entry name" value="NB-ARC"/>
</dbReference>
<dbReference type="PANTHER" id="PTHR19338:SF32">
    <property type="entry name" value="OS06G0287500 PROTEIN"/>
    <property type="match status" value="1"/>
</dbReference>
<evidence type="ECO:0000256" key="2">
    <source>
        <dbReference type="ARBA" id="ARBA00022741"/>
    </source>
</evidence>
<sequence>MRAYLKDSKQREQDTEGARDRRNKVEEIAYEIEDALEQFMVDVPEHFHKHKFSQALHDVSHKVMDRRAFHRLSSRISDIQAKIKDIKESDSFGTSSSGVASSSRAEGVPDLAYPILNNDELVGMERRTSDLLARLMKEESKRLVISVVGASGSGKTILIKKVRESEKVKGHFECHAWVPHSTSCKDTWEKI</sequence>
<dbReference type="GO" id="GO:0043531">
    <property type="term" value="F:ADP binding"/>
    <property type="evidence" value="ECO:0007669"/>
    <property type="project" value="InterPro"/>
</dbReference>
<dbReference type="AlphaFoldDB" id="A0AA38YLC4"/>
<evidence type="ECO:0000259" key="5">
    <source>
        <dbReference type="Pfam" id="PF00931"/>
    </source>
</evidence>
<gene>
    <name evidence="7" type="ORF">PVL29_025954</name>
</gene>
<dbReference type="Pfam" id="PF18052">
    <property type="entry name" value="Rx_N"/>
    <property type="match status" value="1"/>
</dbReference>
<keyword evidence="2" id="KW-0547">Nucleotide-binding</keyword>
<feature type="domain" description="NB-ARC" evidence="5">
    <location>
        <begin position="128"/>
        <end position="184"/>
    </location>
</feature>
<comment type="caution">
    <text evidence="7">The sequence shown here is derived from an EMBL/GenBank/DDBJ whole genome shotgun (WGS) entry which is preliminary data.</text>
</comment>
<dbReference type="Proteomes" id="UP001168098">
    <property type="component" value="Unassembled WGS sequence"/>
</dbReference>
<evidence type="ECO:0000256" key="3">
    <source>
        <dbReference type="ARBA" id="ARBA00022821"/>
    </source>
</evidence>
<evidence type="ECO:0000313" key="8">
    <source>
        <dbReference type="Proteomes" id="UP001168098"/>
    </source>
</evidence>
<organism evidence="7 8">
    <name type="scientific">Vitis rotundifolia</name>
    <name type="common">Muscadine grape</name>
    <dbReference type="NCBI Taxonomy" id="103349"/>
    <lineage>
        <taxon>Eukaryota</taxon>
        <taxon>Viridiplantae</taxon>
        <taxon>Streptophyta</taxon>
        <taxon>Embryophyta</taxon>
        <taxon>Tracheophyta</taxon>
        <taxon>Spermatophyta</taxon>
        <taxon>Magnoliopsida</taxon>
        <taxon>eudicotyledons</taxon>
        <taxon>Gunneridae</taxon>
        <taxon>Pentapetalae</taxon>
        <taxon>rosids</taxon>
        <taxon>Vitales</taxon>
        <taxon>Vitaceae</taxon>
        <taxon>Viteae</taxon>
        <taxon>Vitis</taxon>
    </lineage>
</organism>
<keyword evidence="1" id="KW-0677">Repeat</keyword>
<reference evidence="7 8" key="1">
    <citation type="journal article" date="2023" name="BMC Biotechnol.">
        <title>Vitis rotundifolia cv Carlos genome sequencing.</title>
        <authorList>
            <person name="Huff M."/>
            <person name="Hulse-Kemp A."/>
            <person name="Scheffler B."/>
            <person name="Youngblood R."/>
            <person name="Simpson S."/>
            <person name="Babiker E."/>
            <person name="Staton M."/>
        </authorList>
    </citation>
    <scope>NUCLEOTIDE SEQUENCE [LARGE SCALE GENOMIC DNA]</scope>
    <source>
        <tissue evidence="7">Leaf</tissue>
    </source>
</reference>
<protein>
    <submittedName>
        <fullName evidence="7">Uncharacterized protein</fullName>
    </submittedName>
</protein>
<feature type="region of interest" description="Disordered" evidence="4">
    <location>
        <begin position="1"/>
        <end position="23"/>
    </location>
</feature>
<proteinExistence type="predicted"/>
<feature type="domain" description="Disease resistance N-terminal" evidence="6">
    <location>
        <begin position="1"/>
        <end position="53"/>
    </location>
</feature>
<keyword evidence="3" id="KW-0611">Plant defense</keyword>
<name>A0AA38YLC4_VITRO</name>
<dbReference type="Gene3D" id="1.20.5.4130">
    <property type="match status" value="1"/>
</dbReference>
<dbReference type="EMBL" id="JARBHA010000019">
    <property type="protein sequence ID" value="KAJ9672546.1"/>
    <property type="molecule type" value="Genomic_DNA"/>
</dbReference>
<evidence type="ECO:0000256" key="4">
    <source>
        <dbReference type="SAM" id="MobiDB-lite"/>
    </source>
</evidence>
<evidence type="ECO:0000259" key="6">
    <source>
        <dbReference type="Pfam" id="PF18052"/>
    </source>
</evidence>
<dbReference type="Gene3D" id="3.40.50.300">
    <property type="entry name" value="P-loop containing nucleotide triphosphate hydrolases"/>
    <property type="match status" value="1"/>
</dbReference>
<keyword evidence="8" id="KW-1185">Reference proteome</keyword>
<dbReference type="SUPFAM" id="SSF52540">
    <property type="entry name" value="P-loop containing nucleoside triphosphate hydrolases"/>
    <property type="match status" value="1"/>
</dbReference>
<dbReference type="InterPro" id="IPR041118">
    <property type="entry name" value="Rx_N"/>
</dbReference>
<dbReference type="InterPro" id="IPR027417">
    <property type="entry name" value="P-loop_NTPase"/>
</dbReference>
<evidence type="ECO:0000256" key="1">
    <source>
        <dbReference type="ARBA" id="ARBA00022737"/>
    </source>
</evidence>